<keyword evidence="2 3" id="KW-0378">Hydrolase</keyword>
<dbReference type="PANTHER" id="PTHR11559">
    <property type="entry name" value="CARBOXYLESTERASE"/>
    <property type="match status" value="1"/>
</dbReference>
<evidence type="ECO:0000256" key="1">
    <source>
        <dbReference type="ARBA" id="ARBA00005964"/>
    </source>
</evidence>
<evidence type="ECO:0000256" key="2">
    <source>
        <dbReference type="ARBA" id="ARBA00022801"/>
    </source>
</evidence>
<dbReference type="InterPro" id="IPR002018">
    <property type="entry name" value="CarbesteraseB"/>
</dbReference>
<dbReference type="EC" id="3.1.1.-" evidence="3"/>
<reference evidence="5 6" key="1">
    <citation type="journal article" date="2021" name="Sci. Rep.">
        <title>The distribution of antibiotic resistance genes in chicken gut microbiota commensals.</title>
        <authorList>
            <person name="Juricova H."/>
            <person name="Matiasovicova J."/>
            <person name="Kubasova T."/>
            <person name="Cejkova D."/>
            <person name="Rychlik I."/>
        </authorList>
    </citation>
    <scope>NUCLEOTIDE SEQUENCE [LARGE SCALE GENOMIC DNA]</scope>
    <source>
        <strain evidence="5 6">An537</strain>
    </source>
</reference>
<sequence>MFALMVFLAGTTPIVVDAKESQVDAMLENTAIHVQKNLAQTGQVFKAGPGIAITETKAGRVQGFIKNGIYSYFGIPYADATRRFEAAKPVKPWKGIRMANKVGPISPQEQGDFPNGEWGQPVRAFEMDNNCLNLNIWTPNANDRKERPVMVWLHGGGFKAGSSLESPAYDGENLSRRGDVVVVSVNHRLNVLGHLNLEKYGPQYKNSANIGIVDLVDALTWIKENIASFGGDPENITLFGESGGGAKVLTLMAIPQAKGLFQKGIVESGAVETMGPYVMTKEESERVTELTLEELGITKDTLDSLQTIPYERLVAASNKALKTAGVEYKVREALGTGYRLNWEPVVDGDFLPTHPVTKDGFAEAGRSVPLLIGSNLTEWTGFQDIVHMEQQQYDNKNTWSEETVNKKLKEAYGEKADAVVRSFVFHNVDKMLSRIGGSEEANTLENHMSDAWIHFARYGTPQTDALPRWDAYTKENGATMIFDNQIRLMHHHDEELLKLLNPDYIY</sequence>
<dbReference type="Pfam" id="PF00135">
    <property type="entry name" value="COesterase"/>
    <property type="match status" value="1"/>
</dbReference>
<gene>
    <name evidence="5" type="ORF">H6A01_06940</name>
</gene>
<organism evidence="5 6">
    <name type="scientific">Veillonella magna</name>
    <dbReference type="NCBI Taxonomy" id="464322"/>
    <lineage>
        <taxon>Bacteria</taxon>
        <taxon>Bacillati</taxon>
        <taxon>Bacillota</taxon>
        <taxon>Negativicutes</taxon>
        <taxon>Veillonellales</taxon>
        <taxon>Veillonellaceae</taxon>
        <taxon>Veillonella</taxon>
    </lineage>
</organism>
<dbReference type="PROSITE" id="PS00122">
    <property type="entry name" value="CARBOXYLESTERASE_B_1"/>
    <property type="match status" value="1"/>
</dbReference>
<feature type="domain" description="Carboxylesterase type B" evidence="4">
    <location>
        <begin position="54"/>
        <end position="421"/>
    </location>
</feature>
<keyword evidence="6" id="KW-1185">Reference proteome</keyword>
<dbReference type="InterPro" id="IPR029058">
    <property type="entry name" value="AB_hydrolase_fold"/>
</dbReference>
<dbReference type="InterPro" id="IPR050309">
    <property type="entry name" value="Type-B_Carboxylest/Lipase"/>
</dbReference>
<dbReference type="Gene3D" id="3.40.50.1820">
    <property type="entry name" value="alpha/beta hydrolase"/>
    <property type="match status" value="2"/>
</dbReference>
<comment type="similarity">
    <text evidence="1 3">Belongs to the type-B carboxylesterase/lipase family.</text>
</comment>
<comment type="caution">
    <text evidence="5">The sequence shown here is derived from an EMBL/GenBank/DDBJ whole genome shotgun (WGS) entry which is preliminary data.</text>
</comment>
<name>A0ABS2GIP8_9FIRM</name>
<dbReference type="EMBL" id="JACJLA010000011">
    <property type="protein sequence ID" value="MBM6913054.1"/>
    <property type="molecule type" value="Genomic_DNA"/>
</dbReference>
<proteinExistence type="inferred from homology"/>
<dbReference type="Proteomes" id="UP000707138">
    <property type="component" value="Unassembled WGS sequence"/>
</dbReference>
<evidence type="ECO:0000256" key="3">
    <source>
        <dbReference type="RuleBase" id="RU361235"/>
    </source>
</evidence>
<evidence type="ECO:0000313" key="5">
    <source>
        <dbReference type="EMBL" id="MBM6913054.1"/>
    </source>
</evidence>
<protein>
    <recommendedName>
        <fullName evidence="3">Carboxylic ester hydrolase</fullName>
        <ecNumber evidence="3">3.1.1.-</ecNumber>
    </recommendedName>
</protein>
<evidence type="ECO:0000313" key="6">
    <source>
        <dbReference type="Proteomes" id="UP000707138"/>
    </source>
</evidence>
<accession>A0ABS2GIP8</accession>
<dbReference type="InterPro" id="IPR019826">
    <property type="entry name" value="Carboxylesterase_B_AS"/>
</dbReference>
<evidence type="ECO:0000259" key="4">
    <source>
        <dbReference type="Pfam" id="PF00135"/>
    </source>
</evidence>
<dbReference type="SUPFAM" id="SSF53474">
    <property type="entry name" value="alpha/beta-Hydrolases"/>
    <property type="match status" value="1"/>
</dbReference>